<reference evidence="2 3" key="1">
    <citation type="submission" date="2023-10" db="EMBL/GenBank/DDBJ databases">
        <title>Genome-Wide Identification Analysis in wild type Solanum Pinnatisectum Reveals Some Genes Defensing Phytophthora Infestans.</title>
        <authorList>
            <person name="Sun C."/>
        </authorList>
    </citation>
    <scope>NUCLEOTIDE SEQUENCE [LARGE SCALE GENOMIC DNA]</scope>
    <source>
        <strain evidence="2">LQN</strain>
        <tissue evidence="2">Leaf</tissue>
    </source>
</reference>
<protein>
    <submittedName>
        <fullName evidence="2">Uncharacterized protein</fullName>
    </submittedName>
</protein>
<evidence type="ECO:0000313" key="2">
    <source>
        <dbReference type="EMBL" id="KAK4713522.1"/>
    </source>
</evidence>
<dbReference type="Proteomes" id="UP001311915">
    <property type="component" value="Unassembled WGS sequence"/>
</dbReference>
<evidence type="ECO:0000256" key="1">
    <source>
        <dbReference type="SAM" id="MobiDB-lite"/>
    </source>
</evidence>
<comment type="caution">
    <text evidence="2">The sequence shown here is derived from an EMBL/GenBank/DDBJ whole genome shotgun (WGS) entry which is preliminary data.</text>
</comment>
<sequence>MVKPSTNENLADPDVTSQPGPISSIMFERLFDGDLLVERGTKSKILATGGE</sequence>
<feature type="region of interest" description="Disordered" evidence="1">
    <location>
        <begin position="1"/>
        <end position="22"/>
    </location>
</feature>
<dbReference type="AlphaFoldDB" id="A0AAV9KKA3"/>
<dbReference type="EMBL" id="JAWPEI010000010">
    <property type="protein sequence ID" value="KAK4713522.1"/>
    <property type="molecule type" value="Genomic_DNA"/>
</dbReference>
<gene>
    <name evidence="2" type="ORF">R3W88_019429</name>
</gene>
<feature type="compositionally biased region" description="Polar residues" evidence="1">
    <location>
        <begin position="1"/>
        <end position="21"/>
    </location>
</feature>
<proteinExistence type="predicted"/>
<accession>A0AAV9KKA3</accession>
<evidence type="ECO:0000313" key="3">
    <source>
        <dbReference type="Proteomes" id="UP001311915"/>
    </source>
</evidence>
<name>A0AAV9KKA3_9SOLN</name>
<keyword evidence="3" id="KW-1185">Reference proteome</keyword>
<organism evidence="2 3">
    <name type="scientific">Solanum pinnatisectum</name>
    <name type="common">tansyleaf nightshade</name>
    <dbReference type="NCBI Taxonomy" id="50273"/>
    <lineage>
        <taxon>Eukaryota</taxon>
        <taxon>Viridiplantae</taxon>
        <taxon>Streptophyta</taxon>
        <taxon>Embryophyta</taxon>
        <taxon>Tracheophyta</taxon>
        <taxon>Spermatophyta</taxon>
        <taxon>Magnoliopsida</taxon>
        <taxon>eudicotyledons</taxon>
        <taxon>Gunneridae</taxon>
        <taxon>Pentapetalae</taxon>
        <taxon>asterids</taxon>
        <taxon>lamiids</taxon>
        <taxon>Solanales</taxon>
        <taxon>Solanaceae</taxon>
        <taxon>Solanoideae</taxon>
        <taxon>Solaneae</taxon>
        <taxon>Solanum</taxon>
    </lineage>
</organism>